<dbReference type="EMBL" id="CDMZ01001941">
    <property type="protein sequence ID" value="CUC09886.1"/>
    <property type="molecule type" value="Genomic_DNA"/>
</dbReference>
<evidence type="ECO:0000256" key="3">
    <source>
        <dbReference type="ARBA" id="ARBA00023212"/>
    </source>
</evidence>
<feature type="compositionally biased region" description="Basic and acidic residues" evidence="7">
    <location>
        <begin position="486"/>
        <end position="498"/>
    </location>
</feature>
<gene>
    <name evidence="9" type="ORF">Cvel_24942.t1.CR1</name>
</gene>
<dbReference type="GO" id="GO:0005930">
    <property type="term" value="C:axoneme"/>
    <property type="evidence" value="ECO:0007669"/>
    <property type="project" value="UniProtKB-SubCell"/>
</dbReference>
<reference evidence="9" key="1">
    <citation type="submission" date="2014-11" db="EMBL/GenBank/DDBJ databases">
        <title>Molecular phylogeny of cliff fern family Woodsiaceae with morphological implications.</title>
        <authorList>
            <person name="Shao Y.-Z."/>
            <person name="Wei R."/>
            <person name="Zhang X.-C."/>
        </authorList>
    </citation>
    <scope>NUCLEOTIDE SEQUENCE</scope>
</reference>
<name>A0A0K6S8A6_9ALVE</name>
<keyword evidence="2" id="KW-0963">Cytoplasm</keyword>
<comment type="subcellular location">
    <subcellularLocation>
        <location evidence="1">Cytoplasm</location>
        <location evidence="1">Cytoskeleton</location>
        <location evidence="1">Cilium axoneme</location>
    </subcellularLocation>
</comment>
<protein>
    <recommendedName>
        <fullName evidence="6">Cilia- and flagella-associated protein 91</fullName>
    </recommendedName>
</protein>
<dbReference type="VEuPathDB" id="CryptoDB:Cvel_24942"/>
<feature type="region of interest" description="Disordered" evidence="7">
    <location>
        <begin position="464"/>
        <end position="503"/>
    </location>
</feature>
<evidence type="ECO:0000256" key="6">
    <source>
        <dbReference type="ARBA" id="ARBA00029555"/>
    </source>
</evidence>
<accession>A0A0K6S8A6</accession>
<evidence type="ECO:0000259" key="8">
    <source>
        <dbReference type="Pfam" id="PF14738"/>
    </source>
</evidence>
<keyword evidence="3" id="KW-0206">Cytoskeleton</keyword>
<dbReference type="PhylomeDB" id="A0A0K6S8A6"/>
<dbReference type="AlphaFoldDB" id="A0A0K6S8A6"/>
<dbReference type="InterPro" id="IPR026720">
    <property type="entry name" value="CFAP91"/>
</dbReference>
<feature type="domain" description="CFAP91" evidence="8">
    <location>
        <begin position="163"/>
        <end position="314"/>
    </location>
</feature>
<evidence type="ECO:0000256" key="4">
    <source>
        <dbReference type="ARBA" id="ARBA00023273"/>
    </source>
</evidence>
<comment type="similarity">
    <text evidence="5">Belongs to the CFAP91 family.</text>
</comment>
<evidence type="ECO:0000256" key="7">
    <source>
        <dbReference type="SAM" id="MobiDB-lite"/>
    </source>
</evidence>
<evidence type="ECO:0000256" key="2">
    <source>
        <dbReference type="ARBA" id="ARBA00022490"/>
    </source>
</evidence>
<proteinExistence type="inferred from homology"/>
<evidence type="ECO:0000256" key="1">
    <source>
        <dbReference type="ARBA" id="ARBA00004430"/>
    </source>
</evidence>
<sequence>MDDAGGIASASVVKSRKAMTATRPFDHLYDPVMSLPHPVDHARQTFKSLAGRWEKVPTDALFSELPHHPRQMFRVQQNKDLPLHVDRNWNPNTQHDHDVFNVSSKYLPKYLKRPLVAQLSFNPKVMVVPMPTLMRGPAGAAASLQKEPYRPIVEPRIKNQYAQTVFRESEAQTDPYTPDYVVLDGTTPEVLTIATLAYNEGLPATTAEVNVIEKMRQKRKLDSMLPPTTDEFSFKLREKIITEQEFRAWALRESTIRRLQERRLELVKQALAAREEQREARSDAKVERVRVRKMEERDKLLAATQRKRLKILRKILLRKKLEEAAIAGPTATETDANVIATVRKGKRNDTISEITYFGSEAYAPLARHGHIPETRTARIEVQPTDLQSYPQLLDLQRTLPPWTLRVKIPSKEPEVSTLSKYHRRKDAEMQAALERFSADMRAVVAASVAGGPLSVGAGAVPGEGFAQDRAGDETGGARKGGAGKADLLDKPDTPRVDEVQPDEEAKECAVLLLQRLIRGRATQNRMFEGKEKRLDLIFELGAQEPAADVSPEEEEQFRRDDAEARTGEALLDSAQGQVVAETLDALSKELRRFEEERRIAAMVSLAERDRRLREARESGRRQAEERLRAREEVLFQQILGVHHASVDSYLEDIICESVDKGSKAAALTEAKLRAEKIAKVVDRLEEQEQAPETVVRELVGSFVLPHVKREVVKRRVAREQERHLYAARESLNAAVQQTLTRVQQQKAAAGNQADDGQ</sequence>
<evidence type="ECO:0000256" key="5">
    <source>
        <dbReference type="ARBA" id="ARBA00029468"/>
    </source>
</evidence>
<keyword evidence="4" id="KW-0966">Cell projection</keyword>
<dbReference type="InterPro" id="IPR032840">
    <property type="entry name" value="CFAP91_dom"/>
</dbReference>
<dbReference type="PANTHER" id="PTHR22455">
    <property type="entry name" value="CILIA- AND FLAGELLA-ASSOCIATED PROTEIN 91"/>
    <property type="match status" value="1"/>
</dbReference>
<evidence type="ECO:0000313" key="9">
    <source>
        <dbReference type="EMBL" id="CUC09886.1"/>
    </source>
</evidence>
<dbReference type="PANTHER" id="PTHR22455:SF10">
    <property type="entry name" value="CILIA- AND FLAGELLA-ASSOCIATED PROTEIN 91"/>
    <property type="match status" value="1"/>
</dbReference>
<organism evidence="9">
    <name type="scientific">Chromera velia CCMP2878</name>
    <dbReference type="NCBI Taxonomy" id="1169474"/>
    <lineage>
        <taxon>Eukaryota</taxon>
        <taxon>Sar</taxon>
        <taxon>Alveolata</taxon>
        <taxon>Colpodellida</taxon>
        <taxon>Chromeraceae</taxon>
        <taxon>Chromera</taxon>
    </lineage>
</organism>
<dbReference type="Pfam" id="PF14738">
    <property type="entry name" value="CFAP91"/>
    <property type="match status" value="1"/>
</dbReference>